<comment type="similarity">
    <text evidence="1">Belongs to the bacterial solute-binding protein 1 family.</text>
</comment>
<comment type="caution">
    <text evidence="4">The sequence shown here is derived from an EMBL/GenBank/DDBJ whole genome shotgun (WGS) entry which is preliminary data.</text>
</comment>
<dbReference type="GO" id="GO:0042956">
    <property type="term" value="P:maltodextrin transmembrane transport"/>
    <property type="evidence" value="ECO:0007669"/>
    <property type="project" value="TreeGrafter"/>
</dbReference>
<evidence type="ECO:0000313" key="5">
    <source>
        <dbReference type="Proteomes" id="UP000439994"/>
    </source>
</evidence>
<dbReference type="PANTHER" id="PTHR30061">
    <property type="entry name" value="MALTOSE-BINDING PERIPLASMIC PROTEIN"/>
    <property type="match status" value="1"/>
</dbReference>
<dbReference type="OrthoDB" id="9766758at2"/>
<evidence type="ECO:0000256" key="1">
    <source>
        <dbReference type="ARBA" id="ARBA00008520"/>
    </source>
</evidence>
<dbReference type="GO" id="GO:1901982">
    <property type="term" value="F:maltose binding"/>
    <property type="evidence" value="ECO:0007669"/>
    <property type="project" value="TreeGrafter"/>
</dbReference>
<dbReference type="Gene3D" id="3.40.190.10">
    <property type="entry name" value="Periplasmic binding protein-like II"/>
    <property type="match status" value="2"/>
</dbReference>
<keyword evidence="3" id="KW-0732">Signal</keyword>
<protein>
    <submittedName>
        <fullName evidence="4">Extracellular solute-binding protein</fullName>
    </submittedName>
</protein>
<proteinExistence type="inferred from homology"/>
<dbReference type="EMBL" id="WOCD01000001">
    <property type="protein sequence ID" value="MUH71195.1"/>
    <property type="molecule type" value="Genomic_DNA"/>
</dbReference>
<dbReference type="SUPFAM" id="SSF53850">
    <property type="entry name" value="Periplasmic binding protein-like II"/>
    <property type="match status" value="1"/>
</dbReference>
<evidence type="ECO:0000256" key="3">
    <source>
        <dbReference type="ARBA" id="ARBA00022729"/>
    </source>
</evidence>
<evidence type="ECO:0000256" key="2">
    <source>
        <dbReference type="ARBA" id="ARBA00022448"/>
    </source>
</evidence>
<reference evidence="4 5" key="1">
    <citation type="submission" date="2019-11" db="EMBL/GenBank/DDBJ databases">
        <title>P. haliotis isolates from Z. marina roots.</title>
        <authorList>
            <person name="Cohen M."/>
            <person name="Jospin G."/>
            <person name="Eisen J.A."/>
            <person name="Coil D.A."/>
        </authorList>
    </citation>
    <scope>NUCLEOTIDE SEQUENCE [LARGE SCALE GENOMIC DNA]</scope>
    <source>
        <strain evidence="4 5">UCD-MCMsp1aY</strain>
    </source>
</reference>
<dbReference type="Pfam" id="PF13416">
    <property type="entry name" value="SBP_bac_8"/>
    <property type="match status" value="1"/>
</dbReference>
<dbReference type="PANTHER" id="PTHR30061:SF50">
    <property type="entry name" value="MALTOSE_MALTODEXTRIN-BINDING PERIPLASMIC PROTEIN"/>
    <property type="match status" value="1"/>
</dbReference>
<keyword evidence="5" id="KW-1185">Reference proteome</keyword>
<dbReference type="GO" id="GO:0055052">
    <property type="term" value="C:ATP-binding cassette (ABC) transporter complex, substrate-binding subunit-containing"/>
    <property type="evidence" value="ECO:0007669"/>
    <property type="project" value="TreeGrafter"/>
</dbReference>
<dbReference type="InterPro" id="IPR006059">
    <property type="entry name" value="SBP"/>
</dbReference>
<dbReference type="GO" id="GO:0015768">
    <property type="term" value="P:maltose transport"/>
    <property type="evidence" value="ECO:0007669"/>
    <property type="project" value="TreeGrafter"/>
</dbReference>
<accession>A0A6N8F3M1</accession>
<keyword evidence="2" id="KW-0813">Transport</keyword>
<name>A0A6N8F3M1_9GAMM</name>
<organism evidence="4 5">
    <name type="scientific">Psychrosphaera haliotis</name>
    <dbReference type="NCBI Taxonomy" id="555083"/>
    <lineage>
        <taxon>Bacteria</taxon>
        <taxon>Pseudomonadati</taxon>
        <taxon>Pseudomonadota</taxon>
        <taxon>Gammaproteobacteria</taxon>
        <taxon>Alteromonadales</taxon>
        <taxon>Pseudoalteromonadaceae</taxon>
        <taxon>Psychrosphaera</taxon>
    </lineage>
</organism>
<dbReference type="Proteomes" id="UP000439994">
    <property type="component" value="Unassembled WGS sequence"/>
</dbReference>
<gene>
    <name evidence="4" type="ORF">GNP35_01035</name>
</gene>
<evidence type="ECO:0000313" key="4">
    <source>
        <dbReference type="EMBL" id="MUH71195.1"/>
    </source>
</evidence>
<sequence>MKKILIHFQRSVLFAIFLFLASLNSAYAKEISLAYSLENYDFTLIFDEFTAQTGIKIKVASFKNNDLKSELIQRANIKELPDAVIVPSDFTGLGSINVSTISKDLINADIRKAAINSTLVDNKSRGIPIVYGNHLLLYYNKNIIANAGQTWSEILQQGGSINEDQNLIAWSYLEMYWFIPFLGTFGEFPFVDNQVLLNTKGMVQALKWYKNLSVSNIVDLECDYVCSQNQFMAGTLAYSINGSWAYGQYKKSLGDFLGLALLPRLGDKEMQPYFSSHVLAFPGNGLHGPKQKELRLLATYFQSEKVQEMIWDTLKSIPTNSKTLAKIMSKGNADFDVLMTQLEQSEPMPNEKSMAIVWEAMLKGTNRYLADVLDAEAAARYMQHVAEKSIGHGSARNDND</sequence>
<dbReference type="RefSeq" id="WP_155693704.1">
    <property type="nucleotide sequence ID" value="NZ_WOCD01000001.1"/>
</dbReference>
<dbReference type="AlphaFoldDB" id="A0A6N8F3M1"/>